<evidence type="ECO:0000259" key="15">
    <source>
        <dbReference type="PROSITE" id="PS50106"/>
    </source>
</evidence>
<dbReference type="CDD" id="cd10839">
    <property type="entry name" value="cpPDZ1_DegP-like"/>
    <property type="match status" value="1"/>
</dbReference>
<reference evidence="16" key="1">
    <citation type="submission" date="2018-06" db="EMBL/GenBank/DDBJ databases">
        <authorList>
            <person name="Zhirakovskaya E."/>
        </authorList>
    </citation>
    <scope>NUCLEOTIDE SEQUENCE</scope>
</reference>
<dbReference type="AlphaFoldDB" id="A0A3B0U1C0"/>
<accession>A0A3B0U1C0</accession>
<evidence type="ECO:0000256" key="9">
    <source>
        <dbReference type="ARBA" id="ARBA00022764"/>
    </source>
</evidence>
<name>A0A3B0U1C0_9ZZZZ</name>
<keyword evidence="8" id="KW-0677">Repeat</keyword>
<dbReference type="SUPFAM" id="SSF50156">
    <property type="entry name" value="PDZ domain-like"/>
    <property type="match status" value="2"/>
</dbReference>
<evidence type="ECO:0000256" key="12">
    <source>
        <dbReference type="ARBA" id="ARBA00023016"/>
    </source>
</evidence>
<dbReference type="InterPro" id="IPR036034">
    <property type="entry name" value="PDZ_sf"/>
</dbReference>
<dbReference type="EC" id="3.4.21.107" evidence="4"/>
<feature type="domain" description="PDZ" evidence="15">
    <location>
        <begin position="321"/>
        <end position="374"/>
    </location>
</feature>
<sequence>MSTRPSSRHLKGRIRSRALGGTAALALITAVLVGGGLVVGGTASPGNAQQTATEIQIITPATFTKLANKVKPAVVSIQVSSPKASEPGSQSKRSEGPGVVPGMPRGGPSEEFFKRFFGEPDFRDRFERRFGQRGERRDPHPKGQSVGSGFIISADGYVVTNNHVIAGGGDVTVVLDDGTKLDAKLIGTDKRTDLAVLKIEGNDLPFVTWTKAEPQVGEWIMAVGNPFGLGGTVTTGIISASGRAIGSGPYDDYIQIDASVNRGNSGGPTFNLAGEVIGVNTAIFSPNGGSVGIGFAISAKLASSVVDDLIDDGSITRGWLGVSIQEVSPEIASGLGLKTTQGALVSDITEDSPAEKAGLKPGDTVLAVDDTEIKTTRDLARTIAAVKPGEKAKLKLWRQGAETTVTVKIGTLPGQDRLAAMQKGGSQSPQIEPTSYKALGLEVEPLDGDDGAGGLVVARVRPGSDAAEKGFRRGDRILAVAGVKVKSVEEFEAAIKTAEKDDLSSILVLVRSNNRQRFVSLKLENA</sequence>
<protein>
    <recommendedName>
        <fullName evidence="5">Probable periplasmic serine endoprotease DegP-like</fullName>
        <ecNumber evidence="4">3.4.21.107</ecNumber>
    </recommendedName>
    <alternativeName>
        <fullName evidence="13">Protease Do</fullName>
    </alternativeName>
</protein>
<dbReference type="PANTHER" id="PTHR22939">
    <property type="entry name" value="SERINE PROTEASE FAMILY S1C HTRA-RELATED"/>
    <property type="match status" value="1"/>
</dbReference>
<feature type="domain" description="PDZ" evidence="15">
    <location>
        <begin position="418"/>
        <end position="493"/>
    </location>
</feature>
<evidence type="ECO:0000256" key="4">
    <source>
        <dbReference type="ARBA" id="ARBA00013035"/>
    </source>
</evidence>
<dbReference type="FunFam" id="2.40.10.120:FF:000007">
    <property type="entry name" value="Periplasmic serine endoprotease DegP-like"/>
    <property type="match status" value="1"/>
</dbReference>
<proteinExistence type="inferred from homology"/>
<evidence type="ECO:0000256" key="11">
    <source>
        <dbReference type="ARBA" id="ARBA00022825"/>
    </source>
</evidence>
<dbReference type="SMART" id="SM00228">
    <property type="entry name" value="PDZ"/>
    <property type="match status" value="2"/>
</dbReference>
<keyword evidence="6 16" id="KW-0645">Protease</keyword>
<keyword evidence="10" id="KW-0378">Hydrolase</keyword>
<feature type="compositionally biased region" description="Polar residues" evidence="14">
    <location>
        <begin position="79"/>
        <end position="91"/>
    </location>
</feature>
<keyword evidence="9" id="KW-0574">Periplasm</keyword>
<dbReference type="NCBIfam" id="TIGR02037">
    <property type="entry name" value="degP_htrA_DO"/>
    <property type="match status" value="1"/>
</dbReference>
<evidence type="ECO:0000256" key="2">
    <source>
        <dbReference type="ARBA" id="ARBA00004418"/>
    </source>
</evidence>
<dbReference type="EMBL" id="UOEM01000112">
    <property type="protein sequence ID" value="VAW18219.1"/>
    <property type="molecule type" value="Genomic_DNA"/>
</dbReference>
<evidence type="ECO:0000256" key="10">
    <source>
        <dbReference type="ARBA" id="ARBA00022801"/>
    </source>
</evidence>
<comment type="subcellular location">
    <subcellularLocation>
        <location evidence="2">Periplasm</location>
    </subcellularLocation>
</comment>
<keyword evidence="11" id="KW-0720">Serine protease</keyword>
<evidence type="ECO:0000256" key="5">
    <source>
        <dbReference type="ARBA" id="ARBA00013958"/>
    </source>
</evidence>
<dbReference type="InterPro" id="IPR001478">
    <property type="entry name" value="PDZ"/>
</dbReference>
<dbReference type="SUPFAM" id="SSF50494">
    <property type="entry name" value="Trypsin-like serine proteases"/>
    <property type="match status" value="1"/>
</dbReference>
<dbReference type="PANTHER" id="PTHR22939:SF130">
    <property type="entry name" value="PERIPLASMIC SERINE ENDOPROTEASE DEGP-LIKE-RELATED"/>
    <property type="match status" value="1"/>
</dbReference>
<dbReference type="Pfam" id="PF13180">
    <property type="entry name" value="PDZ_2"/>
    <property type="match status" value="2"/>
</dbReference>
<keyword evidence="12" id="KW-0346">Stress response</keyword>
<keyword evidence="7" id="KW-0732">Signal</keyword>
<dbReference type="GO" id="GO:0006508">
    <property type="term" value="P:proteolysis"/>
    <property type="evidence" value="ECO:0007669"/>
    <property type="project" value="UniProtKB-KW"/>
</dbReference>
<dbReference type="InterPro" id="IPR001940">
    <property type="entry name" value="Peptidase_S1C"/>
</dbReference>
<dbReference type="PRINTS" id="PR00834">
    <property type="entry name" value="PROTEASES2C"/>
</dbReference>
<evidence type="ECO:0000256" key="8">
    <source>
        <dbReference type="ARBA" id="ARBA00022737"/>
    </source>
</evidence>
<comment type="similarity">
    <text evidence="3">Belongs to the peptidase S1C family.</text>
</comment>
<dbReference type="GO" id="GO:0004252">
    <property type="term" value="F:serine-type endopeptidase activity"/>
    <property type="evidence" value="ECO:0007669"/>
    <property type="project" value="InterPro"/>
</dbReference>
<evidence type="ECO:0000256" key="3">
    <source>
        <dbReference type="ARBA" id="ARBA00010541"/>
    </source>
</evidence>
<evidence type="ECO:0000256" key="6">
    <source>
        <dbReference type="ARBA" id="ARBA00022670"/>
    </source>
</evidence>
<comment type="catalytic activity">
    <reaction evidence="1">
        <text>Acts on substrates that are at least partially unfolded. The cleavage site P1 residue is normally between a pair of hydrophobic residues, such as Val-|-Val.</text>
        <dbReference type="EC" id="3.4.21.107"/>
    </reaction>
</comment>
<dbReference type="InterPro" id="IPR009003">
    <property type="entry name" value="Peptidase_S1_PA"/>
</dbReference>
<dbReference type="Gene3D" id="2.30.42.10">
    <property type="match status" value="2"/>
</dbReference>
<evidence type="ECO:0000256" key="7">
    <source>
        <dbReference type="ARBA" id="ARBA00022729"/>
    </source>
</evidence>
<evidence type="ECO:0000313" key="16">
    <source>
        <dbReference type="EMBL" id="VAW18219.1"/>
    </source>
</evidence>
<dbReference type="GO" id="GO:0042597">
    <property type="term" value="C:periplasmic space"/>
    <property type="evidence" value="ECO:0007669"/>
    <property type="project" value="UniProtKB-SubCell"/>
</dbReference>
<evidence type="ECO:0000256" key="14">
    <source>
        <dbReference type="SAM" id="MobiDB-lite"/>
    </source>
</evidence>
<dbReference type="Gene3D" id="2.40.10.120">
    <property type="match status" value="1"/>
</dbReference>
<gene>
    <name evidence="16" type="ORF">MNBD_ALPHA09-275</name>
</gene>
<feature type="compositionally biased region" description="Low complexity" evidence="14">
    <location>
        <begin position="96"/>
        <end position="105"/>
    </location>
</feature>
<dbReference type="Pfam" id="PF13365">
    <property type="entry name" value="Trypsin_2"/>
    <property type="match status" value="1"/>
</dbReference>
<evidence type="ECO:0000256" key="13">
    <source>
        <dbReference type="ARBA" id="ARBA00032850"/>
    </source>
</evidence>
<dbReference type="PROSITE" id="PS50106">
    <property type="entry name" value="PDZ"/>
    <property type="match status" value="2"/>
</dbReference>
<organism evidence="16">
    <name type="scientific">hydrothermal vent metagenome</name>
    <dbReference type="NCBI Taxonomy" id="652676"/>
    <lineage>
        <taxon>unclassified sequences</taxon>
        <taxon>metagenomes</taxon>
        <taxon>ecological metagenomes</taxon>
    </lineage>
</organism>
<dbReference type="InterPro" id="IPR011782">
    <property type="entry name" value="Pept_S1C_Do"/>
</dbReference>
<evidence type="ECO:0000256" key="1">
    <source>
        <dbReference type="ARBA" id="ARBA00001772"/>
    </source>
</evidence>
<feature type="region of interest" description="Disordered" evidence="14">
    <location>
        <begin position="79"/>
        <end position="105"/>
    </location>
</feature>